<accession>A0A0P6XB61</accession>
<dbReference type="Pfam" id="PF24986">
    <property type="entry name" value="PRC_RimM"/>
    <property type="match status" value="1"/>
</dbReference>
<dbReference type="PATRIC" id="fig|229920.5.peg.2103"/>
<evidence type="ECO:0000259" key="6">
    <source>
        <dbReference type="Pfam" id="PF01782"/>
    </source>
</evidence>
<dbReference type="SUPFAM" id="SSF50346">
    <property type="entry name" value="PRC-barrel domain"/>
    <property type="match status" value="1"/>
</dbReference>
<dbReference type="InterPro" id="IPR056792">
    <property type="entry name" value="PRC_RimM"/>
</dbReference>
<dbReference type="GO" id="GO:0005737">
    <property type="term" value="C:cytoplasm"/>
    <property type="evidence" value="ECO:0007669"/>
    <property type="project" value="UniProtKB-SubCell"/>
</dbReference>
<evidence type="ECO:0000256" key="3">
    <source>
        <dbReference type="ARBA" id="ARBA00022552"/>
    </source>
</evidence>
<evidence type="ECO:0000256" key="5">
    <source>
        <dbReference type="HAMAP-Rule" id="MF_00014"/>
    </source>
</evidence>
<dbReference type="OrthoDB" id="9810331at2"/>
<dbReference type="InterPro" id="IPR002676">
    <property type="entry name" value="RimM_N"/>
</dbReference>
<comment type="function">
    <text evidence="5">An accessory protein needed during the final step in the assembly of 30S ribosomal subunit, possibly for assembly of the head region. Essential for efficient processing of 16S rRNA. May be needed both before and after RbfA during the maturation of 16S rRNA. It has affinity for free ribosomal 30S subunits but not for 70S ribosomes.</text>
</comment>
<dbReference type="HAMAP" id="MF_00014">
    <property type="entry name" value="Ribosome_mat_RimM"/>
    <property type="match status" value="1"/>
</dbReference>
<dbReference type="Proteomes" id="UP000050430">
    <property type="component" value="Unassembled WGS sequence"/>
</dbReference>
<keyword evidence="1 5" id="KW-0963">Cytoplasm</keyword>
<evidence type="ECO:0000313" key="9">
    <source>
        <dbReference type="Proteomes" id="UP000050430"/>
    </source>
</evidence>
<dbReference type="GO" id="GO:0042274">
    <property type="term" value="P:ribosomal small subunit biogenesis"/>
    <property type="evidence" value="ECO:0007669"/>
    <property type="project" value="UniProtKB-UniRule"/>
</dbReference>
<sequence length="183" mass="20502">MMTRLQNRMGKSGSPVKGEPDYVLIGRLQRAHGVAGEIVLGLSTDFPERIKSGKVIYLGRDHWPRKISGARQFHENLLITMEGVYNREEASELTNMEVFVRTSDLPSLPDGRFYHHQLIGLKAIREDGTPIGEIREIMETGANDVYVVVDTNGHETLLPAIDGVIGPIDLDKRTMVVNPPEWE</sequence>
<comment type="domain">
    <text evidence="5">The PRC barrel domain binds ribosomal protein uS19.</text>
</comment>
<reference evidence="8 9" key="1">
    <citation type="submission" date="2015-07" db="EMBL/GenBank/DDBJ databases">
        <title>Genome sequence of Leptolinea tardivitalis DSM 16556.</title>
        <authorList>
            <person name="Hemp J."/>
            <person name="Ward L.M."/>
            <person name="Pace L.A."/>
            <person name="Fischer W.W."/>
        </authorList>
    </citation>
    <scope>NUCLEOTIDE SEQUENCE [LARGE SCALE GENOMIC DNA]</scope>
    <source>
        <strain evidence="8 9">YMTK-2</strain>
    </source>
</reference>
<dbReference type="InterPro" id="IPR036976">
    <property type="entry name" value="RimM_N_sf"/>
</dbReference>
<organism evidence="8 9">
    <name type="scientific">Leptolinea tardivitalis</name>
    <dbReference type="NCBI Taxonomy" id="229920"/>
    <lineage>
        <taxon>Bacteria</taxon>
        <taxon>Bacillati</taxon>
        <taxon>Chloroflexota</taxon>
        <taxon>Anaerolineae</taxon>
        <taxon>Anaerolineales</taxon>
        <taxon>Anaerolineaceae</taxon>
        <taxon>Leptolinea</taxon>
    </lineage>
</organism>
<dbReference type="InterPro" id="IPR011033">
    <property type="entry name" value="PRC_barrel-like_sf"/>
</dbReference>
<feature type="domain" description="Ribosome maturation factor RimM PRC barrel" evidence="7">
    <location>
        <begin position="115"/>
        <end position="181"/>
    </location>
</feature>
<keyword evidence="2 5" id="KW-0690">Ribosome biogenesis</keyword>
<feature type="domain" description="RimM N-terminal" evidence="6">
    <location>
        <begin position="25"/>
        <end position="103"/>
    </location>
</feature>
<keyword evidence="3 5" id="KW-0698">rRNA processing</keyword>
<dbReference type="GO" id="GO:0006364">
    <property type="term" value="P:rRNA processing"/>
    <property type="evidence" value="ECO:0007669"/>
    <property type="project" value="UniProtKB-UniRule"/>
</dbReference>
<evidence type="ECO:0000259" key="7">
    <source>
        <dbReference type="Pfam" id="PF24986"/>
    </source>
</evidence>
<dbReference type="SUPFAM" id="SSF50447">
    <property type="entry name" value="Translation proteins"/>
    <property type="match status" value="1"/>
</dbReference>
<comment type="similarity">
    <text evidence="5">Belongs to the RimM family.</text>
</comment>
<dbReference type="EMBL" id="LGCK01000010">
    <property type="protein sequence ID" value="KPL71909.1"/>
    <property type="molecule type" value="Genomic_DNA"/>
</dbReference>
<dbReference type="STRING" id="229920.ADM99_10935"/>
<dbReference type="RefSeq" id="WP_062420582.1">
    <property type="nucleotide sequence ID" value="NZ_BBYA01000002.1"/>
</dbReference>
<gene>
    <name evidence="5" type="primary">rimM</name>
    <name evidence="8" type="ORF">ADM99_10935</name>
</gene>
<keyword evidence="9" id="KW-1185">Reference proteome</keyword>
<dbReference type="Gene3D" id="2.40.30.60">
    <property type="entry name" value="RimM"/>
    <property type="match status" value="1"/>
</dbReference>
<dbReference type="Gene3D" id="2.30.30.240">
    <property type="entry name" value="PRC-barrel domain"/>
    <property type="match status" value="1"/>
</dbReference>
<dbReference type="InterPro" id="IPR009000">
    <property type="entry name" value="Transl_B-barrel_sf"/>
</dbReference>
<evidence type="ECO:0000313" key="8">
    <source>
        <dbReference type="EMBL" id="KPL71909.1"/>
    </source>
</evidence>
<dbReference type="InterPro" id="IPR011961">
    <property type="entry name" value="RimM"/>
</dbReference>
<comment type="caution">
    <text evidence="8">The sequence shown here is derived from an EMBL/GenBank/DDBJ whole genome shotgun (WGS) entry which is preliminary data.</text>
</comment>
<dbReference type="Pfam" id="PF01782">
    <property type="entry name" value="RimM"/>
    <property type="match status" value="1"/>
</dbReference>
<dbReference type="AlphaFoldDB" id="A0A0P6XB61"/>
<evidence type="ECO:0000256" key="4">
    <source>
        <dbReference type="ARBA" id="ARBA00023186"/>
    </source>
</evidence>
<comment type="subunit">
    <text evidence="5">Binds ribosomal protein uS19.</text>
</comment>
<evidence type="ECO:0000256" key="2">
    <source>
        <dbReference type="ARBA" id="ARBA00022517"/>
    </source>
</evidence>
<dbReference type="PANTHER" id="PTHR33692:SF1">
    <property type="entry name" value="RIBOSOME MATURATION FACTOR RIMM"/>
    <property type="match status" value="1"/>
</dbReference>
<dbReference type="NCBIfam" id="TIGR02273">
    <property type="entry name" value="16S_RimM"/>
    <property type="match status" value="1"/>
</dbReference>
<proteinExistence type="inferred from homology"/>
<dbReference type="PANTHER" id="PTHR33692">
    <property type="entry name" value="RIBOSOME MATURATION FACTOR RIMM"/>
    <property type="match status" value="1"/>
</dbReference>
<keyword evidence="4 5" id="KW-0143">Chaperone</keyword>
<comment type="subcellular location">
    <subcellularLocation>
        <location evidence="5">Cytoplasm</location>
    </subcellularLocation>
</comment>
<protein>
    <recommendedName>
        <fullName evidence="5">Ribosome maturation factor RimM</fullName>
    </recommendedName>
</protein>
<evidence type="ECO:0000256" key="1">
    <source>
        <dbReference type="ARBA" id="ARBA00022490"/>
    </source>
</evidence>
<dbReference type="GO" id="GO:0043022">
    <property type="term" value="F:ribosome binding"/>
    <property type="evidence" value="ECO:0007669"/>
    <property type="project" value="InterPro"/>
</dbReference>
<name>A0A0P6XB61_9CHLR</name>
<dbReference type="GO" id="GO:0005840">
    <property type="term" value="C:ribosome"/>
    <property type="evidence" value="ECO:0007669"/>
    <property type="project" value="InterPro"/>
</dbReference>